<accession>A0A7J6S0G1</accession>
<dbReference type="Proteomes" id="UP000574390">
    <property type="component" value="Unassembled WGS sequence"/>
</dbReference>
<dbReference type="EMBL" id="JABANM010018479">
    <property type="protein sequence ID" value="KAF4726036.1"/>
    <property type="molecule type" value="Genomic_DNA"/>
</dbReference>
<name>A0A7J6S0G1_PEROL</name>
<evidence type="ECO:0000313" key="2">
    <source>
        <dbReference type="Proteomes" id="UP000574390"/>
    </source>
</evidence>
<dbReference type="AlphaFoldDB" id="A0A7J6S0G1"/>
<proteinExistence type="predicted"/>
<protein>
    <submittedName>
        <fullName evidence="1">Uncharacterized protein</fullName>
    </submittedName>
</protein>
<gene>
    <name evidence="1" type="ORF">FOZ62_003187</name>
</gene>
<sequence length="163" mass="18241">MDDIVAIGLSDDLVKFEKDLLYLCGFDVPPNKMNSWSGDSWSRWLGCDCKWDGSQLLVKVPNIDYKPITTKRQAFSEAGKYLRLCESIPGVQARGHADIVRKLSGQEAEDWDVPLSTSTTRMVNQHLEAPATAWNFIPAEVPLYSSTERMLISHDASKDAYAS</sequence>
<feature type="non-terminal residue" evidence="1">
    <location>
        <position position="163"/>
    </location>
</feature>
<comment type="caution">
    <text evidence="1">The sequence shown here is derived from an EMBL/GenBank/DDBJ whole genome shotgun (WGS) entry which is preliminary data.</text>
</comment>
<evidence type="ECO:0000313" key="1">
    <source>
        <dbReference type="EMBL" id="KAF4726036.1"/>
    </source>
</evidence>
<organism evidence="1 2">
    <name type="scientific">Perkinsus olseni</name>
    <name type="common">Perkinsus atlanticus</name>
    <dbReference type="NCBI Taxonomy" id="32597"/>
    <lineage>
        <taxon>Eukaryota</taxon>
        <taxon>Sar</taxon>
        <taxon>Alveolata</taxon>
        <taxon>Perkinsozoa</taxon>
        <taxon>Perkinsea</taxon>
        <taxon>Perkinsida</taxon>
        <taxon>Perkinsidae</taxon>
        <taxon>Perkinsus</taxon>
    </lineage>
</organism>
<reference evidence="1 2" key="1">
    <citation type="submission" date="2020-04" db="EMBL/GenBank/DDBJ databases">
        <title>Perkinsus olseni comparative genomics.</title>
        <authorList>
            <person name="Bogema D.R."/>
        </authorList>
    </citation>
    <scope>NUCLEOTIDE SEQUENCE [LARGE SCALE GENOMIC DNA]</scope>
    <source>
        <strain evidence="1">ATCC PRA-205</strain>
    </source>
</reference>